<name>A0A1Y1LG80_PHOPY</name>
<dbReference type="Gene3D" id="3.30.160.60">
    <property type="entry name" value="Classic Zinc Finger"/>
    <property type="match status" value="2"/>
</dbReference>
<keyword evidence="4" id="KW-0862">Zinc</keyword>
<reference evidence="8" key="1">
    <citation type="journal article" date="2016" name="Sci. Rep.">
        <title>Molecular characterization of firefly nuptial gifts: a multi-omics approach sheds light on postcopulatory sexual selection.</title>
        <authorList>
            <person name="Al-Wathiqui N."/>
            <person name="Fallon T.R."/>
            <person name="South A."/>
            <person name="Weng J.K."/>
            <person name="Lewis S.M."/>
        </authorList>
    </citation>
    <scope>NUCLEOTIDE SEQUENCE</scope>
</reference>
<dbReference type="OrthoDB" id="265955at2759"/>
<protein>
    <recommendedName>
        <fullName evidence="7">C2HC/C3H-type domain-containing protein</fullName>
    </recommendedName>
</protein>
<dbReference type="InterPro" id="IPR049899">
    <property type="entry name" value="Znf_C2HC_C3H"/>
</dbReference>
<evidence type="ECO:0000256" key="6">
    <source>
        <dbReference type="SAM" id="MobiDB-lite"/>
    </source>
</evidence>
<accession>A0A1Y1LG80</accession>
<dbReference type="PANTHER" id="PTHR13555">
    <property type="entry name" value="C2H2 ZINC FINGER CGI-62-RELATED"/>
    <property type="match status" value="1"/>
</dbReference>
<dbReference type="Proteomes" id="UP000327044">
    <property type="component" value="Unassembled WGS sequence"/>
</dbReference>
<keyword evidence="10" id="KW-1185">Reference proteome</keyword>
<sequence length="405" mass="46063">MKKKRRNLPPIKVYMSEINISPPISVRNEGNMVKKNSNLKLQIKPRPPKNKENKNDQEEQEDERPLTATLEKPQILDIKFINKIDMSLIRKEFLCITNLCRAPLTVIKLPNEGPLTDRPLSLPNCIVKKIVDVEPPRSKTSCEMNKKCKSHTAGPKKVQNLIVPIRNITKSPRSNGVTKKTENDASQKLMRIVRTNDYNKTMKLPQPCTTCGRPDQPERFHSHPVATSKSPPKPNENIKILTKSTVQKPVAIKYKSKQSESKVQKVEPVPRKKTGSERAKINSKPASGVKGPKTLMCYICGREFGTASLPLHEPRCLEKWQRENMTLPANQRMNLPKKPDIPMNSEQWNQRAWESCQASLVPCDSCGRTFLPDRLTVHQRSCNNSKTAVSENSFFCSLNEAFHFK</sequence>
<dbReference type="Pfam" id="PF13913">
    <property type="entry name" value="zf-C2HC_2"/>
    <property type="match status" value="2"/>
</dbReference>
<gene>
    <name evidence="9" type="ORF">PPYR_01024</name>
</gene>
<evidence type="ECO:0000256" key="2">
    <source>
        <dbReference type="ARBA" id="ARBA00022737"/>
    </source>
</evidence>
<evidence type="ECO:0000256" key="3">
    <source>
        <dbReference type="ARBA" id="ARBA00022771"/>
    </source>
</evidence>
<keyword evidence="1" id="KW-0479">Metal-binding</keyword>
<feature type="region of interest" description="Disordered" evidence="6">
    <location>
        <begin position="204"/>
        <end position="237"/>
    </location>
</feature>
<feature type="domain" description="C2HC/C3H-type" evidence="7">
    <location>
        <begin position="359"/>
        <end position="388"/>
    </location>
</feature>
<dbReference type="EMBL" id="GEZM01056613">
    <property type="protein sequence ID" value="JAV72634.1"/>
    <property type="molecule type" value="Transcribed_RNA"/>
</dbReference>
<proteinExistence type="predicted"/>
<keyword evidence="2" id="KW-0677">Repeat</keyword>
<feature type="region of interest" description="Disordered" evidence="6">
    <location>
        <begin position="23"/>
        <end position="68"/>
    </location>
</feature>
<organism evidence="8">
    <name type="scientific">Photinus pyralis</name>
    <name type="common">Common eastern firefly</name>
    <name type="synonym">Lampyris pyralis</name>
    <dbReference type="NCBI Taxonomy" id="7054"/>
    <lineage>
        <taxon>Eukaryota</taxon>
        <taxon>Metazoa</taxon>
        <taxon>Ecdysozoa</taxon>
        <taxon>Arthropoda</taxon>
        <taxon>Hexapoda</taxon>
        <taxon>Insecta</taxon>
        <taxon>Pterygota</taxon>
        <taxon>Neoptera</taxon>
        <taxon>Endopterygota</taxon>
        <taxon>Coleoptera</taxon>
        <taxon>Polyphaga</taxon>
        <taxon>Elateriformia</taxon>
        <taxon>Elateroidea</taxon>
        <taxon>Lampyridae</taxon>
        <taxon>Lampyrinae</taxon>
        <taxon>Photinus</taxon>
    </lineage>
</organism>
<feature type="compositionally biased region" description="Basic and acidic residues" evidence="6">
    <location>
        <begin position="257"/>
        <end position="280"/>
    </location>
</feature>
<keyword evidence="3 5" id="KW-0863">Zinc-finger</keyword>
<dbReference type="EMBL" id="VVIM01000001">
    <property type="protein sequence ID" value="KAB0804054.1"/>
    <property type="molecule type" value="Genomic_DNA"/>
</dbReference>
<dbReference type="PROSITE" id="PS52027">
    <property type="entry name" value="ZF_C2HC_C3H"/>
    <property type="match status" value="2"/>
</dbReference>
<evidence type="ECO:0000313" key="10">
    <source>
        <dbReference type="Proteomes" id="UP000327044"/>
    </source>
</evidence>
<evidence type="ECO:0000256" key="1">
    <source>
        <dbReference type="ARBA" id="ARBA00022723"/>
    </source>
</evidence>
<evidence type="ECO:0000259" key="7">
    <source>
        <dbReference type="PROSITE" id="PS52027"/>
    </source>
</evidence>
<dbReference type="InterPro" id="IPR026319">
    <property type="entry name" value="ZC2HC1A/B-like"/>
</dbReference>
<dbReference type="InParanoid" id="A0A1Y1LG80"/>
<reference evidence="9 10" key="2">
    <citation type="journal article" date="2018" name="Elife">
        <title>Firefly genomes illuminate parallel origins of bioluminescence in beetles.</title>
        <authorList>
            <person name="Fallon T.R."/>
            <person name="Lower S.E."/>
            <person name="Chang C.H."/>
            <person name="Bessho-Uehara M."/>
            <person name="Martin G.J."/>
            <person name="Bewick A.J."/>
            <person name="Behringer M."/>
            <person name="Debat H.J."/>
            <person name="Wong I."/>
            <person name="Day J.C."/>
            <person name="Suvorov A."/>
            <person name="Silva C.J."/>
            <person name="Stanger-Hall K.F."/>
            <person name="Hall D.W."/>
            <person name="Schmitz R.J."/>
            <person name="Nelson D.R."/>
            <person name="Lewis S.M."/>
            <person name="Shigenobu S."/>
            <person name="Bybee S.M."/>
            <person name="Larracuente A.M."/>
            <person name="Oba Y."/>
            <person name="Weng J.K."/>
        </authorList>
    </citation>
    <scope>NUCLEOTIDE SEQUENCE [LARGE SCALE GENOMIC DNA]</scope>
    <source>
        <strain evidence="9">1611_PpyrPB1</strain>
        <tissue evidence="9">Whole body</tissue>
    </source>
</reference>
<evidence type="ECO:0000313" key="8">
    <source>
        <dbReference type="EMBL" id="JAV72634.1"/>
    </source>
</evidence>
<feature type="domain" description="C2HC/C3H-type" evidence="7">
    <location>
        <begin position="293"/>
        <end position="322"/>
    </location>
</feature>
<dbReference type="AlphaFoldDB" id="A0A1Y1LG80"/>
<dbReference type="PANTHER" id="PTHR13555:SF68">
    <property type="entry name" value="ZINC FINGER PROTEIN 474"/>
    <property type="match status" value="1"/>
</dbReference>
<feature type="region of interest" description="Disordered" evidence="6">
    <location>
        <begin position="255"/>
        <end position="286"/>
    </location>
</feature>
<evidence type="ECO:0000256" key="4">
    <source>
        <dbReference type="ARBA" id="ARBA00022833"/>
    </source>
</evidence>
<evidence type="ECO:0000313" key="9">
    <source>
        <dbReference type="EMBL" id="KAB0804054.1"/>
    </source>
</evidence>
<dbReference type="GO" id="GO:0008270">
    <property type="term" value="F:zinc ion binding"/>
    <property type="evidence" value="ECO:0007669"/>
    <property type="project" value="UniProtKB-KW"/>
</dbReference>
<reference evidence="9" key="3">
    <citation type="submission" date="2019-08" db="EMBL/GenBank/DDBJ databases">
        <authorList>
            <consortium name="Photinus pyralis genome working group"/>
            <person name="Fallon T.R."/>
            <person name="Sander Lower S.E."/>
            <person name="Weng J.-K."/>
        </authorList>
    </citation>
    <scope>NUCLEOTIDE SEQUENCE</scope>
    <source>
        <strain evidence="9">1611_PpyrPB1</strain>
        <tissue evidence="9">Whole body</tissue>
    </source>
</reference>
<evidence type="ECO:0000256" key="5">
    <source>
        <dbReference type="PROSITE-ProRule" id="PRU01371"/>
    </source>
</evidence>